<accession>A0A176S654</accession>
<reference evidence="2 3" key="1">
    <citation type="submission" date="2016-05" db="EMBL/GenBank/DDBJ databases">
        <title>Single-cell genome of chain-forming Candidatus Thiomargarita nelsonii and comparison to other large sulfur-oxidizing bacteria.</title>
        <authorList>
            <person name="Winkel M."/>
            <person name="Salman V."/>
            <person name="Woyke T."/>
            <person name="Schulz-Vogt H."/>
            <person name="Richter M."/>
            <person name="Flood B."/>
            <person name="Bailey J."/>
            <person name="Amann R."/>
            <person name="Mussmann M."/>
        </authorList>
    </citation>
    <scope>NUCLEOTIDE SEQUENCE [LARGE SCALE GENOMIC DNA]</scope>
    <source>
        <strain evidence="2 3">THI036</strain>
    </source>
</reference>
<feature type="signal peptide" evidence="1">
    <location>
        <begin position="1"/>
        <end position="22"/>
    </location>
</feature>
<keyword evidence="1" id="KW-0732">Signal</keyword>
<evidence type="ECO:0000313" key="2">
    <source>
        <dbReference type="EMBL" id="OAD23581.1"/>
    </source>
</evidence>
<organism evidence="2 3">
    <name type="scientific">Candidatus Thiomargarita nelsonii</name>
    <dbReference type="NCBI Taxonomy" id="1003181"/>
    <lineage>
        <taxon>Bacteria</taxon>
        <taxon>Pseudomonadati</taxon>
        <taxon>Pseudomonadota</taxon>
        <taxon>Gammaproteobacteria</taxon>
        <taxon>Thiotrichales</taxon>
        <taxon>Thiotrichaceae</taxon>
        <taxon>Thiomargarita</taxon>
    </lineage>
</organism>
<evidence type="ECO:0000313" key="3">
    <source>
        <dbReference type="Proteomes" id="UP000076962"/>
    </source>
</evidence>
<gene>
    <name evidence="2" type="ORF">THIOM_000583</name>
</gene>
<name>A0A176S654_9GAMM</name>
<sequence length="387" mass="42902">MNNPFKLSCLTLLACLSLSLFADDAKNTSNGIEIKQGAAKLQIGGQIQLDYDHFEEVHNNGETGNNSEQRRGRLYFKGLLNNWEAKLQINVNSKKKEIELKDVYVRHKDLYGIQVTIGNAKEPFGLEMLNSSKYILAIERAMASAVFAPSRSYGFTLSTKGKKGTFATGIYNEAHDEFSQDIFFAWTSRMTYTPIMTKDSILHVGLAGSLRDMAGKEYQIKNNAEVHLANKIVKSGATVANKVSLLGLEMAAIFGSLSLQSEYMTAFVDADSESGDHNAQYDGYYVQIGYFLTGEIPYYKKGLFKGKVKPYSDHGAWQLLVRGSYLDASDNNAGVEAENLTLGINYYATPNLRLSANYIMTGLKGDSDAKANEDNGEALSLRFQYLF</sequence>
<dbReference type="InterPro" id="IPR010870">
    <property type="entry name" value="Porin_O/P"/>
</dbReference>
<dbReference type="SUPFAM" id="SSF56935">
    <property type="entry name" value="Porins"/>
    <property type="match status" value="1"/>
</dbReference>
<dbReference type="InterPro" id="IPR023614">
    <property type="entry name" value="Porin_dom_sf"/>
</dbReference>
<proteinExistence type="predicted"/>
<dbReference type="Proteomes" id="UP000076962">
    <property type="component" value="Unassembled WGS sequence"/>
</dbReference>
<dbReference type="Gene3D" id="2.40.160.10">
    <property type="entry name" value="Porin"/>
    <property type="match status" value="1"/>
</dbReference>
<dbReference type="Pfam" id="PF07396">
    <property type="entry name" value="Porin_O_P"/>
    <property type="match status" value="1"/>
</dbReference>
<keyword evidence="3" id="KW-1185">Reference proteome</keyword>
<comment type="caution">
    <text evidence="2">The sequence shown here is derived from an EMBL/GenBank/DDBJ whole genome shotgun (WGS) entry which is preliminary data.</text>
</comment>
<dbReference type="AlphaFoldDB" id="A0A176S654"/>
<dbReference type="EMBL" id="LUTY01000282">
    <property type="protein sequence ID" value="OAD23581.1"/>
    <property type="molecule type" value="Genomic_DNA"/>
</dbReference>
<evidence type="ECO:0000256" key="1">
    <source>
        <dbReference type="SAM" id="SignalP"/>
    </source>
</evidence>
<protein>
    <submittedName>
        <fullName evidence="2">Phosphate-selective porin O/P</fullName>
    </submittedName>
</protein>
<feature type="chain" id="PRO_5008049027" evidence="1">
    <location>
        <begin position="23"/>
        <end position="387"/>
    </location>
</feature>